<dbReference type="Gene3D" id="1.20.1260.10">
    <property type="match status" value="1"/>
</dbReference>
<evidence type="ECO:0000313" key="2">
    <source>
        <dbReference type="Proteomes" id="UP000326881"/>
    </source>
</evidence>
<dbReference type="SUPFAM" id="SSF47240">
    <property type="entry name" value="Ferritin-like"/>
    <property type="match status" value="1"/>
</dbReference>
<keyword evidence="1" id="KW-0614">Plasmid</keyword>
<evidence type="ECO:0000313" key="1">
    <source>
        <dbReference type="EMBL" id="QFY64043.1"/>
    </source>
</evidence>
<geneLocation type="plasmid" evidence="1 2">
    <name>unnamed</name>
</geneLocation>
<accession>A0A5Q0CFD4</accession>
<dbReference type="KEGG" id="rgr:FZ934_20690"/>
<dbReference type="CDD" id="cd01045">
    <property type="entry name" value="Ferritin_like_AB"/>
    <property type="match status" value="1"/>
</dbReference>
<dbReference type="AlphaFoldDB" id="A0A5Q0CFD4"/>
<name>A0A5Q0CFD4_9HYPH</name>
<dbReference type="PANTHER" id="PTHR33531:SF7">
    <property type="entry name" value="HYPOTHETICAL MEMBRANE PROTEIN, CONSERVED"/>
    <property type="match status" value="1"/>
</dbReference>
<organism evidence="1 2">
    <name type="scientific">Rhizobium grahamii</name>
    <dbReference type="NCBI Taxonomy" id="1120045"/>
    <lineage>
        <taxon>Bacteria</taxon>
        <taxon>Pseudomonadati</taxon>
        <taxon>Pseudomonadota</taxon>
        <taxon>Alphaproteobacteria</taxon>
        <taxon>Hyphomicrobiales</taxon>
        <taxon>Rhizobiaceae</taxon>
        <taxon>Rhizobium/Agrobacterium group</taxon>
        <taxon>Rhizobium</taxon>
    </lineage>
</organism>
<reference evidence="1 2" key="1">
    <citation type="submission" date="2019-08" db="EMBL/GenBank/DDBJ databases">
        <title>Prosopis cineraria nodule microbiome.</title>
        <authorList>
            <person name="Ali R."/>
            <person name="Chaluvadi S.R."/>
            <person name="Wang X."/>
        </authorList>
    </citation>
    <scope>NUCLEOTIDE SEQUENCE [LARGE SCALE GENOMIC DNA]</scope>
    <source>
        <strain evidence="1 2">BG7</strain>
        <plasmid evidence="1 2">unnamed</plasmid>
    </source>
</reference>
<dbReference type="InterPro" id="IPR009078">
    <property type="entry name" value="Ferritin-like_SF"/>
</dbReference>
<gene>
    <name evidence="1" type="ORF">FZ934_20690</name>
</gene>
<protein>
    <submittedName>
        <fullName evidence="1">Ferritin family protein</fullName>
    </submittedName>
</protein>
<dbReference type="InterPro" id="IPR012347">
    <property type="entry name" value="Ferritin-like"/>
</dbReference>
<proteinExistence type="predicted"/>
<dbReference type="OrthoDB" id="6057955at2"/>
<dbReference type="PANTHER" id="PTHR33531">
    <property type="entry name" value="RUBRERYTHRIN SUBFAMILY"/>
    <property type="match status" value="1"/>
</dbReference>
<sequence length="283" mass="31374">MSTTREPWKLASLAELLALAARMEQEAIDGYLDLSRRMESLERPDLARVFDTLVAEELSHLSKVDEWRQGLGFSTPSQAPESPNELFEDEGVGIVSPDLLSAYRAFSMAVRNEERAFVFWTYVSAHAHSEEIREAAERMAREELGHVATLRRERRRAFHTERGLNIDVTIGSLPDLERKLKHHLDTLAASETEAGKETALRSFSRQAELRLASLVGAPLEGPASPASFPRSALGSPLALGEMLVDYYLNLGSQAKQDLDASRGRAFAAELIHCLGVLRGYSPT</sequence>
<dbReference type="Proteomes" id="UP000326881">
    <property type="component" value="Plasmid unnamed"/>
</dbReference>
<keyword evidence="2" id="KW-1185">Reference proteome</keyword>
<dbReference type="EMBL" id="CP043499">
    <property type="protein sequence ID" value="QFY64043.1"/>
    <property type="molecule type" value="Genomic_DNA"/>
</dbReference>